<dbReference type="GO" id="GO:0005737">
    <property type="term" value="C:cytoplasm"/>
    <property type="evidence" value="ECO:0007669"/>
    <property type="project" value="UniProtKB-SubCell"/>
</dbReference>
<dbReference type="PANTHER" id="PTHR30560">
    <property type="entry name" value="TRIGGER FACTOR CHAPERONE AND PEPTIDYL-PROLYL CIS/TRANS ISOMERASE"/>
    <property type="match status" value="1"/>
</dbReference>
<comment type="domain">
    <text evidence="12">Consists of 3 domains; the N-terminus binds the ribosome, the middle domain has PPIase activity, while the C-terminus has intrinsic chaperone activity on its own.</text>
</comment>
<dbReference type="HAMAP" id="MF_00303">
    <property type="entry name" value="Trigger_factor_Tig"/>
    <property type="match status" value="1"/>
</dbReference>
<keyword evidence="5 12" id="KW-0132">Cell division</keyword>
<evidence type="ECO:0000256" key="4">
    <source>
        <dbReference type="ARBA" id="ARBA00016902"/>
    </source>
</evidence>
<reference evidence="17 18" key="1">
    <citation type="submission" date="2018-10" db="EMBL/GenBank/DDBJ databases">
        <title>Notoacmeibacter sp. M2BS9Y-3-1, whole genome shotgun sequence.</title>
        <authorList>
            <person name="Tuo L."/>
        </authorList>
    </citation>
    <scope>NUCLEOTIDE SEQUENCE [LARGE SCALE GENOMIC DNA]</scope>
    <source>
        <strain evidence="17 18">M2BS9Y-3-1</strain>
    </source>
</reference>
<dbReference type="InterPro" id="IPR046357">
    <property type="entry name" value="PPIase_dom_sf"/>
</dbReference>
<evidence type="ECO:0000313" key="17">
    <source>
        <dbReference type="EMBL" id="RLQ87999.1"/>
    </source>
</evidence>
<dbReference type="GO" id="GO:0015031">
    <property type="term" value="P:protein transport"/>
    <property type="evidence" value="ECO:0007669"/>
    <property type="project" value="UniProtKB-UniRule"/>
</dbReference>
<organism evidence="17 18">
    <name type="scientific">Notoacmeibacter ruber</name>
    <dbReference type="NCBI Taxonomy" id="2670375"/>
    <lineage>
        <taxon>Bacteria</taxon>
        <taxon>Pseudomonadati</taxon>
        <taxon>Pseudomonadota</taxon>
        <taxon>Alphaproteobacteria</taxon>
        <taxon>Hyphomicrobiales</taxon>
        <taxon>Notoacmeibacteraceae</taxon>
        <taxon>Notoacmeibacter</taxon>
    </lineage>
</organism>
<evidence type="ECO:0000256" key="3">
    <source>
        <dbReference type="ARBA" id="ARBA00013194"/>
    </source>
</evidence>
<evidence type="ECO:0000256" key="14">
    <source>
        <dbReference type="RuleBase" id="RU003914"/>
    </source>
</evidence>
<dbReference type="GO" id="GO:0043335">
    <property type="term" value="P:protein unfolding"/>
    <property type="evidence" value="ECO:0007669"/>
    <property type="project" value="TreeGrafter"/>
</dbReference>
<gene>
    <name evidence="12" type="primary">tig</name>
    <name evidence="17" type="ORF">D8780_07035</name>
</gene>
<comment type="function">
    <text evidence="10 12">Involved in protein export. Acts as a chaperone by maintaining the newly synthesized protein in an open conformation. Functions as a peptidyl-prolyl cis-trans isomerase.</text>
</comment>
<evidence type="ECO:0000313" key="18">
    <source>
        <dbReference type="Proteomes" id="UP000281094"/>
    </source>
</evidence>
<evidence type="ECO:0000256" key="2">
    <source>
        <dbReference type="ARBA" id="ARBA00005464"/>
    </source>
</evidence>
<dbReference type="InterPro" id="IPR001179">
    <property type="entry name" value="PPIase_FKBP_dom"/>
</dbReference>
<dbReference type="EMBL" id="RCWN01000001">
    <property type="protein sequence ID" value="RLQ87999.1"/>
    <property type="molecule type" value="Genomic_DNA"/>
</dbReference>
<dbReference type="InterPro" id="IPR036611">
    <property type="entry name" value="Trigger_fac_ribosome-bd_sf"/>
</dbReference>
<dbReference type="Proteomes" id="UP000281094">
    <property type="component" value="Unassembled WGS sequence"/>
</dbReference>
<proteinExistence type="inferred from homology"/>
<dbReference type="GO" id="GO:0051301">
    <property type="term" value="P:cell division"/>
    <property type="evidence" value="ECO:0007669"/>
    <property type="project" value="UniProtKB-KW"/>
</dbReference>
<evidence type="ECO:0000256" key="15">
    <source>
        <dbReference type="SAM" id="MobiDB-lite"/>
    </source>
</evidence>
<dbReference type="SUPFAM" id="SSF54534">
    <property type="entry name" value="FKBP-like"/>
    <property type="match status" value="1"/>
</dbReference>
<dbReference type="Pfam" id="PF05698">
    <property type="entry name" value="Trigger_C"/>
    <property type="match status" value="1"/>
</dbReference>
<dbReference type="Pfam" id="PF05697">
    <property type="entry name" value="Trigger_N"/>
    <property type="match status" value="1"/>
</dbReference>
<dbReference type="Pfam" id="PF00254">
    <property type="entry name" value="FKBP_C"/>
    <property type="match status" value="1"/>
</dbReference>
<keyword evidence="18" id="KW-1185">Reference proteome</keyword>
<dbReference type="PANTHER" id="PTHR30560:SF3">
    <property type="entry name" value="TRIGGER FACTOR-LIKE PROTEIN TIG, CHLOROPLASTIC"/>
    <property type="match status" value="1"/>
</dbReference>
<dbReference type="FunFam" id="3.10.50.40:FF:000001">
    <property type="entry name" value="Trigger factor"/>
    <property type="match status" value="1"/>
</dbReference>
<dbReference type="PROSITE" id="PS50059">
    <property type="entry name" value="FKBP_PPIASE"/>
    <property type="match status" value="1"/>
</dbReference>
<keyword evidence="6 12" id="KW-0697">Rotamase</keyword>
<dbReference type="InterPro" id="IPR037041">
    <property type="entry name" value="Trigger_fac_C_sf"/>
</dbReference>
<keyword evidence="9 12" id="KW-0131">Cell cycle</keyword>
<evidence type="ECO:0000256" key="1">
    <source>
        <dbReference type="ARBA" id="ARBA00000971"/>
    </source>
</evidence>
<comment type="caution">
    <text evidence="17">The sequence shown here is derived from an EMBL/GenBank/DDBJ whole genome shotgun (WGS) entry which is preliminary data.</text>
</comment>
<comment type="catalytic activity">
    <reaction evidence="1 12 13">
        <text>[protein]-peptidylproline (omega=180) = [protein]-peptidylproline (omega=0)</text>
        <dbReference type="Rhea" id="RHEA:16237"/>
        <dbReference type="Rhea" id="RHEA-COMP:10747"/>
        <dbReference type="Rhea" id="RHEA-COMP:10748"/>
        <dbReference type="ChEBI" id="CHEBI:83833"/>
        <dbReference type="ChEBI" id="CHEBI:83834"/>
        <dbReference type="EC" id="5.2.1.8"/>
    </reaction>
</comment>
<name>A0A3L7JCC3_9HYPH</name>
<evidence type="ECO:0000256" key="11">
    <source>
        <dbReference type="ARBA" id="ARBA00029986"/>
    </source>
</evidence>
<dbReference type="RefSeq" id="WP_121644963.1">
    <property type="nucleotide sequence ID" value="NZ_RCWN01000001.1"/>
</dbReference>
<dbReference type="GO" id="GO:0003755">
    <property type="term" value="F:peptidyl-prolyl cis-trans isomerase activity"/>
    <property type="evidence" value="ECO:0007669"/>
    <property type="project" value="UniProtKB-UniRule"/>
</dbReference>
<dbReference type="AlphaFoldDB" id="A0A3L7JCC3"/>
<dbReference type="InterPro" id="IPR008880">
    <property type="entry name" value="Trigger_fac_C"/>
</dbReference>
<dbReference type="InterPro" id="IPR005215">
    <property type="entry name" value="Trig_fac"/>
</dbReference>
<dbReference type="InterPro" id="IPR008881">
    <property type="entry name" value="Trigger_fac_ribosome-bd_bac"/>
</dbReference>
<dbReference type="Gene3D" id="1.10.3120.10">
    <property type="entry name" value="Trigger factor, C-terminal domain"/>
    <property type="match status" value="1"/>
</dbReference>
<evidence type="ECO:0000256" key="7">
    <source>
        <dbReference type="ARBA" id="ARBA00023186"/>
    </source>
</evidence>
<protein>
    <recommendedName>
        <fullName evidence="4 12">Trigger factor</fullName>
        <shortName evidence="12">TF</shortName>
        <ecNumber evidence="3 12">5.2.1.8</ecNumber>
    </recommendedName>
    <alternativeName>
        <fullName evidence="11 12">PPIase</fullName>
    </alternativeName>
</protein>
<feature type="compositionally biased region" description="Low complexity" evidence="15">
    <location>
        <begin position="449"/>
        <end position="463"/>
    </location>
</feature>
<comment type="subcellular location">
    <subcellularLocation>
        <location evidence="12">Cytoplasm</location>
    </subcellularLocation>
    <text evidence="12">About half TF is bound to the ribosome near the polypeptide exit tunnel while the other half is free in the cytoplasm.</text>
</comment>
<evidence type="ECO:0000259" key="16">
    <source>
        <dbReference type="PROSITE" id="PS50059"/>
    </source>
</evidence>
<feature type="domain" description="PPIase FKBP-type" evidence="16">
    <location>
        <begin position="169"/>
        <end position="251"/>
    </location>
</feature>
<evidence type="ECO:0000256" key="10">
    <source>
        <dbReference type="ARBA" id="ARBA00024849"/>
    </source>
</evidence>
<dbReference type="EC" id="5.2.1.8" evidence="3 12"/>
<dbReference type="SUPFAM" id="SSF102735">
    <property type="entry name" value="Trigger factor ribosome-binding domain"/>
    <property type="match status" value="1"/>
</dbReference>
<keyword evidence="12" id="KW-0963">Cytoplasm</keyword>
<dbReference type="NCBIfam" id="TIGR00115">
    <property type="entry name" value="tig"/>
    <property type="match status" value="1"/>
</dbReference>
<feature type="region of interest" description="Disordered" evidence="15">
    <location>
        <begin position="435"/>
        <end position="463"/>
    </location>
</feature>
<evidence type="ECO:0000256" key="9">
    <source>
        <dbReference type="ARBA" id="ARBA00023306"/>
    </source>
</evidence>
<dbReference type="GO" id="GO:0043022">
    <property type="term" value="F:ribosome binding"/>
    <property type="evidence" value="ECO:0007669"/>
    <property type="project" value="TreeGrafter"/>
</dbReference>
<dbReference type="Gene3D" id="3.30.70.1050">
    <property type="entry name" value="Trigger factor ribosome-binding domain"/>
    <property type="match status" value="1"/>
</dbReference>
<dbReference type="Gene3D" id="3.10.50.40">
    <property type="match status" value="1"/>
</dbReference>
<sequence length="463" mass="52117">MQVTETLNEGLKREIKVVVPAADMESRLMERINDSKDKVRLKGFRPGKVPTSHLRRMYGKSFMAEIVNDIVSNSTRNVISERDEKAAMQPEVVMTEDQDEAEKILAGEQDFEFDLKYEIVPKFELQDVSDIKIERPVVEVADEEVEDQVKQIAQSARTYETKDGAAEDGDRVTLDYLGKVDGEPFDGGKAEGANLVLGSGQFIPGFEEQLVGLKKGDEKTITVTFPEEYGAEHLAGKEATFDVTVHEVAAPQDQEIDDELAKKLGLESMDKLREIVRDQIQGQYGQMTRQKVKRSLLDALDERYQFETPEKLTEAEFNNIWNQVSADLERNGKSFEDEGTSEEEARADYNKLAARRVRLGLVLSAIGEKEGITVTDEELQRALGEQLRRYPGQEQQVMEFYRNTPDAVNALRAPIFEEKVIDHLMEQVEVSDKTVSREELMAEDDDEFGTGTASAEAEATSEA</sequence>
<dbReference type="InterPro" id="IPR027304">
    <property type="entry name" value="Trigger_fact/SurA_dom_sf"/>
</dbReference>
<comment type="similarity">
    <text evidence="2 12 14">Belongs to the FKBP-type PPIase family. Tig subfamily.</text>
</comment>
<keyword evidence="8 12" id="KW-0413">Isomerase</keyword>
<dbReference type="GO" id="GO:0051083">
    <property type="term" value="P:'de novo' cotranslational protein folding"/>
    <property type="evidence" value="ECO:0007669"/>
    <property type="project" value="TreeGrafter"/>
</dbReference>
<dbReference type="SUPFAM" id="SSF109998">
    <property type="entry name" value="Triger factor/SurA peptide-binding domain-like"/>
    <property type="match status" value="1"/>
</dbReference>
<evidence type="ECO:0000256" key="13">
    <source>
        <dbReference type="PROSITE-ProRule" id="PRU00277"/>
    </source>
</evidence>
<evidence type="ECO:0000256" key="5">
    <source>
        <dbReference type="ARBA" id="ARBA00022618"/>
    </source>
</evidence>
<keyword evidence="7 12" id="KW-0143">Chaperone</keyword>
<dbReference type="PIRSF" id="PIRSF003095">
    <property type="entry name" value="Trigger_factor"/>
    <property type="match status" value="1"/>
</dbReference>
<evidence type="ECO:0000256" key="12">
    <source>
        <dbReference type="HAMAP-Rule" id="MF_00303"/>
    </source>
</evidence>
<evidence type="ECO:0000256" key="6">
    <source>
        <dbReference type="ARBA" id="ARBA00023110"/>
    </source>
</evidence>
<evidence type="ECO:0000256" key="8">
    <source>
        <dbReference type="ARBA" id="ARBA00023235"/>
    </source>
</evidence>
<accession>A0A3L7JCC3</accession>
<dbReference type="GO" id="GO:0044183">
    <property type="term" value="F:protein folding chaperone"/>
    <property type="evidence" value="ECO:0007669"/>
    <property type="project" value="TreeGrafter"/>
</dbReference>